<evidence type="ECO:0000313" key="2">
    <source>
        <dbReference type="EMBL" id="MBB6559972.1"/>
    </source>
</evidence>
<keyword evidence="1" id="KW-0732">Signal</keyword>
<evidence type="ECO:0000256" key="1">
    <source>
        <dbReference type="SAM" id="SignalP"/>
    </source>
</evidence>
<evidence type="ECO:0000313" key="3">
    <source>
        <dbReference type="Proteomes" id="UP000575083"/>
    </source>
</evidence>
<evidence type="ECO:0008006" key="4">
    <source>
        <dbReference type="Google" id="ProtNLM"/>
    </source>
</evidence>
<feature type="signal peptide" evidence="1">
    <location>
        <begin position="1"/>
        <end position="43"/>
    </location>
</feature>
<protein>
    <recommendedName>
        <fullName evidence="4">DUF885 domain-containing protein</fullName>
    </recommendedName>
</protein>
<feature type="chain" id="PRO_5031172039" description="DUF885 domain-containing protein" evidence="1">
    <location>
        <begin position="44"/>
        <end position="210"/>
    </location>
</feature>
<gene>
    <name evidence="2" type="ORF">HNP48_002644</name>
</gene>
<name>A0A7X0PE98_9BURK</name>
<comment type="caution">
    <text evidence="2">The sequence shown here is derived from an EMBL/GenBank/DDBJ whole genome shotgun (WGS) entry which is preliminary data.</text>
</comment>
<dbReference type="RefSeq" id="WP_184857494.1">
    <property type="nucleotide sequence ID" value="NZ_JACHLK010000004.1"/>
</dbReference>
<accession>A0A7X0PE98</accession>
<proteinExistence type="predicted"/>
<dbReference type="Proteomes" id="UP000575083">
    <property type="component" value="Unassembled WGS sequence"/>
</dbReference>
<dbReference type="EMBL" id="JACHLK010000004">
    <property type="protein sequence ID" value="MBB6559972.1"/>
    <property type="molecule type" value="Genomic_DNA"/>
</dbReference>
<keyword evidence="3" id="KW-1185">Reference proteome</keyword>
<reference evidence="2 3" key="1">
    <citation type="submission" date="2020-08" db="EMBL/GenBank/DDBJ databases">
        <title>Functional genomics of gut bacteria from endangered species of beetles.</title>
        <authorList>
            <person name="Carlos-Shanley C."/>
        </authorList>
    </citation>
    <scope>NUCLEOTIDE SEQUENCE [LARGE SCALE GENOMIC DNA]</scope>
    <source>
        <strain evidence="2 3">S00198</strain>
    </source>
</reference>
<dbReference type="AlphaFoldDB" id="A0A7X0PE98"/>
<organism evidence="2 3">
    <name type="scientific">Acidovorax soli</name>
    <dbReference type="NCBI Taxonomy" id="592050"/>
    <lineage>
        <taxon>Bacteria</taxon>
        <taxon>Pseudomonadati</taxon>
        <taxon>Pseudomonadota</taxon>
        <taxon>Betaproteobacteria</taxon>
        <taxon>Burkholderiales</taxon>
        <taxon>Comamonadaceae</taxon>
        <taxon>Acidovorax</taxon>
    </lineage>
</organism>
<sequence>MSHTFRQHFFSPAPQSLFQPLKGCLAAALLCLACLAAPQPGRAAELDAKRQAILTSMYQPDAVLTEQTHRDFWAGFDNSNPNDPNLPGAMARMAAALKNSLAFDQAKARSYQASIQQRKPVVDAGYEQALQDRLELLRARKLSPDNILAQDKEFRESLVPVSKGKPLDAPGGAKVRMTPALIEQLLKNLDATHVRLERLLNPVWVPPAGG</sequence>